<feature type="compositionally biased region" description="Polar residues" evidence="5">
    <location>
        <begin position="1"/>
        <end position="10"/>
    </location>
</feature>
<dbReference type="Pfam" id="PF03976">
    <property type="entry name" value="PPK2"/>
    <property type="match status" value="1"/>
</dbReference>
<dbReference type="STRING" id="223184.AS25_00780"/>
<dbReference type="NCBIfam" id="TIGR03707">
    <property type="entry name" value="PPK2_P_aer"/>
    <property type="match status" value="1"/>
</dbReference>
<feature type="compositionally biased region" description="Basic and acidic residues" evidence="5">
    <location>
        <begin position="17"/>
        <end position="29"/>
    </location>
</feature>
<dbReference type="eggNOG" id="COG2326">
    <property type="taxonomic scope" value="Bacteria"/>
</dbReference>
<evidence type="ECO:0000256" key="5">
    <source>
        <dbReference type="SAM" id="MobiDB-lite"/>
    </source>
</evidence>
<sequence>MSKQSEQKSGNAVVEKQQAETEQRTEQRAAVDEALKKEQHRVSVVEDYAAELDEIAELGRKLYDASGAEPSTAWKLGYPYDEKLPRKDYERTKRALQIELLKLQLWIKETGQKLLIIFEGRDAAGKGGAIKRFTEHLNPRGARVVALEKPTDIEQTQWYFQRYVKHLPSGGEIVLMDRSWYNRAGVERVMGYCTSQQYYEFMRQAPEFERMLVNSDTHLIKFWFSVTRAEQLARFQSRRTDPVRQWKLSPTDVASLDKWDDYTEAKEAMFFYTDTGDAPWTVIKSNDKKRARLEAMRYVLTQFDYPNKDHSVVGTPDTKIVGGAADLTEDSNENPDGFPVVRPGKG</sequence>
<dbReference type="GO" id="GO:0006793">
    <property type="term" value="P:phosphorus metabolic process"/>
    <property type="evidence" value="ECO:0007669"/>
    <property type="project" value="InterPro"/>
</dbReference>
<feature type="region of interest" description="Disordered" evidence="5">
    <location>
        <begin position="1"/>
        <end position="29"/>
    </location>
</feature>
<dbReference type="SUPFAM" id="SSF52540">
    <property type="entry name" value="P-loop containing nucleoside triphosphate hydrolases"/>
    <property type="match status" value="1"/>
</dbReference>
<dbReference type="Proteomes" id="UP000030664">
    <property type="component" value="Unassembled WGS sequence"/>
</dbReference>
<dbReference type="PANTHER" id="PTHR34383:SF1">
    <property type="entry name" value="ADP-POLYPHOSPHATE PHOSPHOTRANSFERASE"/>
    <property type="match status" value="1"/>
</dbReference>
<protein>
    <recommendedName>
        <fullName evidence="4">ADP/GDP-polyphosphate phosphotransferase</fullName>
        <ecNumber evidence="4">2.7.4.-</ecNumber>
    </recommendedName>
    <alternativeName>
        <fullName evidence="4">Polyphosphate kinase PPK2</fullName>
    </alternativeName>
</protein>
<dbReference type="RefSeq" id="WP_035959553.1">
    <property type="nucleotide sequence ID" value="NZ_JROM01000007.1"/>
</dbReference>
<reference evidence="7 8" key="1">
    <citation type="submission" date="2014-09" db="EMBL/GenBank/DDBJ databases">
        <title>High-quality draft genome sequence of Kocuria marina SO9-6, an actinobacterium isolated from a copper mine.</title>
        <authorList>
            <person name="Castro D.B."/>
            <person name="Pereira L.B."/>
            <person name="Silva M.V."/>
            <person name="Silva B.P."/>
            <person name="Zanardi B.R."/>
            <person name="Carlos C."/>
            <person name="Belgini D.R."/>
            <person name="Limache E.G."/>
            <person name="Lacerda G.V."/>
            <person name="Nery M.B."/>
            <person name="Gomes M.B."/>
            <person name="Souza S."/>
            <person name="Silva T.M."/>
            <person name="Rodrigues V.D."/>
            <person name="Paulino L.C."/>
            <person name="Vicentini R."/>
            <person name="Ferraz L.F."/>
            <person name="Ottoboni L.M."/>
        </authorList>
    </citation>
    <scope>NUCLEOTIDE SEQUENCE [LARGE SCALE GENOMIC DNA]</scope>
    <source>
        <strain evidence="7 8">SO9-6</strain>
    </source>
</reference>
<dbReference type="InterPro" id="IPR027417">
    <property type="entry name" value="P-loop_NTPase"/>
</dbReference>
<dbReference type="GO" id="GO:0008976">
    <property type="term" value="F:polyphosphate kinase activity"/>
    <property type="evidence" value="ECO:0007669"/>
    <property type="project" value="UniProtKB-UniRule"/>
</dbReference>
<evidence type="ECO:0000256" key="2">
    <source>
        <dbReference type="ARBA" id="ARBA00022679"/>
    </source>
</evidence>
<evidence type="ECO:0000259" key="6">
    <source>
        <dbReference type="Pfam" id="PF03976"/>
    </source>
</evidence>
<organism evidence="7 8">
    <name type="scientific">Kocuria marina</name>
    <dbReference type="NCBI Taxonomy" id="223184"/>
    <lineage>
        <taxon>Bacteria</taxon>
        <taxon>Bacillati</taxon>
        <taxon>Actinomycetota</taxon>
        <taxon>Actinomycetes</taxon>
        <taxon>Micrococcales</taxon>
        <taxon>Micrococcaceae</taxon>
        <taxon>Kocuria</taxon>
    </lineage>
</organism>
<feature type="region of interest" description="Disordered" evidence="5">
    <location>
        <begin position="323"/>
        <end position="346"/>
    </location>
</feature>
<keyword evidence="2 4" id="KW-0808">Transferase</keyword>
<name>A0A0B0DBQ2_9MICC</name>
<comment type="similarity">
    <text evidence="1 4">Belongs to the polyphosphate kinase 2 (PPK2) family. Class I subfamily.</text>
</comment>
<keyword evidence="3 4" id="KW-0418">Kinase</keyword>
<evidence type="ECO:0000256" key="4">
    <source>
        <dbReference type="RuleBase" id="RU369062"/>
    </source>
</evidence>
<accession>A0A0B0DBQ2</accession>
<comment type="caution">
    <text evidence="7">The sequence shown here is derived from an EMBL/GenBank/DDBJ whole genome shotgun (WGS) entry which is preliminary data.</text>
</comment>
<proteinExistence type="inferred from homology"/>
<dbReference type="InterPro" id="IPR022486">
    <property type="entry name" value="PPK2_PA0141"/>
</dbReference>
<dbReference type="Gene3D" id="3.40.50.300">
    <property type="entry name" value="P-loop containing nucleotide triphosphate hydrolases"/>
    <property type="match status" value="1"/>
</dbReference>
<comment type="function">
    <text evidence="4">Uses inorganic polyphosphate (polyP) as a donor to convert GDP to GTP or ADP to ATP.</text>
</comment>
<dbReference type="AlphaFoldDB" id="A0A0B0DBQ2"/>
<comment type="subunit">
    <text evidence="4">Homotetramer.</text>
</comment>
<dbReference type="PANTHER" id="PTHR34383">
    <property type="entry name" value="POLYPHOSPHATE:AMP PHOSPHOTRANSFERASE-RELATED"/>
    <property type="match status" value="1"/>
</dbReference>
<evidence type="ECO:0000313" key="8">
    <source>
        <dbReference type="Proteomes" id="UP000030664"/>
    </source>
</evidence>
<feature type="domain" description="Polyphosphate kinase-2-related" evidence="6">
    <location>
        <begin position="85"/>
        <end position="310"/>
    </location>
</feature>
<evidence type="ECO:0000256" key="3">
    <source>
        <dbReference type="ARBA" id="ARBA00022777"/>
    </source>
</evidence>
<dbReference type="EMBL" id="JROM01000007">
    <property type="protein sequence ID" value="KHE75396.1"/>
    <property type="molecule type" value="Genomic_DNA"/>
</dbReference>
<evidence type="ECO:0000256" key="1">
    <source>
        <dbReference type="ARBA" id="ARBA00009924"/>
    </source>
</evidence>
<dbReference type="EC" id="2.7.4.-" evidence="4"/>
<evidence type="ECO:0000313" key="7">
    <source>
        <dbReference type="EMBL" id="KHE75396.1"/>
    </source>
</evidence>
<dbReference type="InterPro" id="IPR022488">
    <property type="entry name" value="PPK2-related"/>
</dbReference>
<gene>
    <name evidence="7" type="ORF">AS25_00780</name>
</gene>